<dbReference type="CDD" id="cd02513">
    <property type="entry name" value="CMP-NeuAc_Synthase"/>
    <property type="match status" value="1"/>
</dbReference>
<dbReference type="EMBL" id="LC494357">
    <property type="protein sequence ID" value="BBM63167.1"/>
    <property type="molecule type" value="Genomic_DNA"/>
</dbReference>
<dbReference type="InterPro" id="IPR003329">
    <property type="entry name" value="Cytidylyl_trans"/>
</dbReference>
<dbReference type="InterPro" id="IPR050793">
    <property type="entry name" value="CMP-NeuNAc_synthase"/>
</dbReference>
<dbReference type="PANTHER" id="PTHR21485:SF6">
    <property type="entry name" value="N-ACYLNEURAMINATE CYTIDYLYLTRANSFERASE-RELATED"/>
    <property type="match status" value="1"/>
</dbReference>
<proteinExistence type="predicted"/>
<dbReference type="EMBL" id="LC494341">
    <property type="protein sequence ID" value="BBM62867.1"/>
    <property type="molecule type" value="Genomic_DNA"/>
</dbReference>
<accession>A0A5A4U545</accession>
<organism evidence="3">
    <name type="scientific">Escherichia albertii</name>
    <dbReference type="NCBI Taxonomy" id="208962"/>
    <lineage>
        <taxon>Bacteria</taxon>
        <taxon>Pseudomonadati</taxon>
        <taxon>Pseudomonadota</taxon>
        <taxon>Gammaproteobacteria</taxon>
        <taxon>Enterobacterales</taxon>
        <taxon>Enterobacteriaceae</taxon>
        <taxon>Escherichia</taxon>
    </lineage>
</organism>
<feature type="domain" description="SGNH hydrolase-type esterase" evidence="1">
    <location>
        <begin position="266"/>
        <end position="409"/>
    </location>
</feature>
<dbReference type="GO" id="GO:0016788">
    <property type="term" value="F:hydrolase activity, acting on ester bonds"/>
    <property type="evidence" value="ECO:0007669"/>
    <property type="project" value="UniProtKB-ARBA"/>
</dbReference>
<evidence type="ECO:0000313" key="3">
    <source>
        <dbReference type="EMBL" id="BBM63167.1"/>
    </source>
</evidence>
<gene>
    <name evidence="3" type="primary">nnaC</name>
</gene>
<dbReference type="Pfam" id="PF13472">
    <property type="entry name" value="Lipase_GDSL_2"/>
    <property type="match status" value="1"/>
</dbReference>
<evidence type="ECO:0000313" key="2">
    <source>
        <dbReference type="EMBL" id="BBM62867.1"/>
    </source>
</evidence>
<protein>
    <submittedName>
        <fullName evidence="3">Predicted N-acylneuraminate cytidylyltrtansferase</fullName>
    </submittedName>
</protein>
<name>A0A5A4U545_ESCAL</name>
<dbReference type="InterPro" id="IPR013830">
    <property type="entry name" value="SGNH_hydro"/>
</dbReference>
<dbReference type="RefSeq" id="WP_124782184.1">
    <property type="nucleotide sequence ID" value="NZ_BJWW01000085.1"/>
</dbReference>
<sequence>MIKRLAIIPARSGSKGLRNKNVLMLMGKPLIAYSIEAAFNSGVFSRVVVSTDSIEYKCIAEKYGAEVVMRNEELATDTATSFMVVEDVLKKYNNFDYFVLLQPTSPFRNATHIQDAIDLFDSTIDVNFLVSVTKSDKTAVLINPLDSLNRLSAFKQNFSNYRRQINEEYYPNGAIFIGRYKEYLEKKHFFGSDSIAYIMEKEDSIDIDDWVDFEFAISLANKKTKKDKLIKEIKTRISEKFSKPQTKYPITLIGHSIFDYWNISELKGHKVVNYGIAGINSEQYYTLVLKENLISTLGDNVILLTGTNDIVDKTWHVDYTIYWTKKIIETLRKINSRVCIYVVSVPPVWGRIDRDNSTISLLNAALKTAISNMKNVIWVPLSDKFYDAFGNLPSYFTYDGLHFTDTAYEQLEKELSRSIK</sequence>
<dbReference type="PANTHER" id="PTHR21485">
    <property type="entry name" value="HAD SUPERFAMILY MEMBERS CMAS AND KDSC"/>
    <property type="match status" value="1"/>
</dbReference>
<evidence type="ECO:0000259" key="1">
    <source>
        <dbReference type="Pfam" id="PF13472"/>
    </source>
</evidence>
<dbReference type="SUPFAM" id="SSF52266">
    <property type="entry name" value="SGNH hydrolase"/>
    <property type="match status" value="1"/>
</dbReference>
<dbReference type="Gene3D" id="3.90.550.10">
    <property type="entry name" value="Spore Coat Polysaccharide Biosynthesis Protein SpsA, Chain A"/>
    <property type="match status" value="1"/>
</dbReference>
<dbReference type="GO" id="GO:0008781">
    <property type="term" value="F:N-acylneuraminate cytidylyltransferase activity"/>
    <property type="evidence" value="ECO:0007669"/>
    <property type="project" value="TreeGrafter"/>
</dbReference>
<dbReference type="SUPFAM" id="SSF53448">
    <property type="entry name" value="Nucleotide-diphospho-sugar transferases"/>
    <property type="match status" value="1"/>
</dbReference>
<dbReference type="AlphaFoldDB" id="A0A5A4U545"/>
<dbReference type="Gene3D" id="3.40.50.1110">
    <property type="entry name" value="SGNH hydrolase"/>
    <property type="match status" value="1"/>
</dbReference>
<dbReference type="InterPro" id="IPR036514">
    <property type="entry name" value="SGNH_hydro_sf"/>
</dbReference>
<dbReference type="InterPro" id="IPR029044">
    <property type="entry name" value="Nucleotide-diphossugar_trans"/>
</dbReference>
<reference evidence="3" key="1">
    <citation type="submission" date="2019-07" db="EMBL/GenBank/DDBJ databases">
        <title>Overview of O-antigen diversity of Escherichia albertii, an emerging enteropathogen; genetic structure, serology, and development of O-genotyping method.</title>
        <authorList>
            <person name="Ooka T."/>
            <person name="Seto K."/>
            <person name="Ogura Y."/>
            <person name="Iguchi A."/>
            <person name="Imura N."/>
            <person name="Honda M."/>
            <person name="Etoh Y."/>
            <person name="Ikeda T."/>
            <person name="Sugitani W."/>
            <person name="Konno T."/>
            <person name="Kawano K."/>
            <person name="Kudo Y."/>
            <person name="Murakami K."/>
            <person name="Hayashi T."/>
            <person name="Nishi J."/>
        </authorList>
    </citation>
    <scope>NUCLEOTIDE SEQUENCE</scope>
    <source>
        <strain evidence="3">2014C-4015</strain>
        <strain evidence="2">A32-5al</strain>
    </source>
</reference>
<dbReference type="Pfam" id="PF02348">
    <property type="entry name" value="CTP_transf_3"/>
    <property type="match status" value="1"/>
</dbReference>